<evidence type="ECO:0000256" key="10">
    <source>
        <dbReference type="ARBA" id="ARBA00022837"/>
    </source>
</evidence>
<comment type="caution">
    <text evidence="18">The sequence shown here is derived from an EMBL/GenBank/DDBJ whole genome shotgun (WGS) entry which is preliminary data.</text>
</comment>
<dbReference type="Pfam" id="PF13499">
    <property type="entry name" value="EF-hand_7"/>
    <property type="match status" value="1"/>
</dbReference>
<dbReference type="PROSITE" id="PS50011">
    <property type="entry name" value="PROTEIN_KINASE_DOM"/>
    <property type="match status" value="1"/>
</dbReference>
<dbReference type="GO" id="GO:0004674">
    <property type="term" value="F:protein serine/threonine kinase activity"/>
    <property type="evidence" value="ECO:0007669"/>
    <property type="project" value="UniProtKB-KW"/>
</dbReference>
<comment type="catalytic activity">
    <reaction evidence="13">
        <text>L-threonyl-[protein] + ATP = O-phospho-L-threonyl-[protein] + ADP + H(+)</text>
        <dbReference type="Rhea" id="RHEA:46608"/>
        <dbReference type="Rhea" id="RHEA-COMP:11060"/>
        <dbReference type="Rhea" id="RHEA-COMP:11605"/>
        <dbReference type="ChEBI" id="CHEBI:15378"/>
        <dbReference type="ChEBI" id="CHEBI:30013"/>
        <dbReference type="ChEBI" id="CHEBI:30616"/>
        <dbReference type="ChEBI" id="CHEBI:61977"/>
        <dbReference type="ChEBI" id="CHEBI:456216"/>
        <dbReference type="EC" id="2.7.11.1"/>
    </reaction>
</comment>
<dbReference type="GO" id="GO:0005524">
    <property type="term" value="F:ATP binding"/>
    <property type="evidence" value="ECO:0007669"/>
    <property type="project" value="UniProtKB-UniRule"/>
</dbReference>
<evidence type="ECO:0000313" key="18">
    <source>
        <dbReference type="EMBL" id="OMJ83185.1"/>
    </source>
</evidence>
<dbReference type="FunFam" id="3.30.200.20:FF:000315">
    <property type="entry name" value="Calcium-dependent protein kinase 3"/>
    <property type="match status" value="1"/>
</dbReference>
<comment type="subunit">
    <text evidence="2">Monomer.</text>
</comment>
<dbReference type="SUPFAM" id="SSF47473">
    <property type="entry name" value="EF-hand"/>
    <property type="match status" value="1"/>
</dbReference>
<dbReference type="InterPro" id="IPR011992">
    <property type="entry name" value="EF-hand-dom_pair"/>
</dbReference>
<dbReference type="EMBL" id="MPUH01000313">
    <property type="protein sequence ID" value="OMJ83185.1"/>
    <property type="molecule type" value="Genomic_DNA"/>
</dbReference>
<dbReference type="GO" id="GO:0005509">
    <property type="term" value="F:calcium ion binding"/>
    <property type="evidence" value="ECO:0007669"/>
    <property type="project" value="InterPro"/>
</dbReference>
<keyword evidence="11 15" id="KW-0067">ATP-binding</keyword>
<dbReference type="InterPro" id="IPR008271">
    <property type="entry name" value="Ser/Thr_kinase_AS"/>
</dbReference>
<evidence type="ECO:0000256" key="4">
    <source>
        <dbReference type="ARBA" id="ARBA00022527"/>
    </source>
</evidence>
<dbReference type="FunFam" id="1.10.238.10:FF:000001">
    <property type="entry name" value="Calmodulin 1"/>
    <property type="match status" value="1"/>
</dbReference>
<evidence type="ECO:0000256" key="14">
    <source>
        <dbReference type="ARBA" id="ARBA00048679"/>
    </source>
</evidence>
<evidence type="ECO:0000256" key="7">
    <source>
        <dbReference type="ARBA" id="ARBA00022737"/>
    </source>
</evidence>
<feature type="binding site" evidence="15">
    <location>
        <position position="77"/>
    </location>
    <ligand>
        <name>ATP</name>
        <dbReference type="ChEBI" id="CHEBI:30616"/>
    </ligand>
</feature>
<comment type="cofactor">
    <cofactor evidence="1">
        <name>Mg(2+)</name>
        <dbReference type="ChEBI" id="CHEBI:18420"/>
    </cofactor>
</comment>
<organism evidence="18 19">
    <name type="scientific">Stentor coeruleus</name>
    <dbReference type="NCBI Taxonomy" id="5963"/>
    <lineage>
        <taxon>Eukaryota</taxon>
        <taxon>Sar</taxon>
        <taxon>Alveolata</taxon>
        <taxon>Ciliophora</taxon>
        <taxon>Postciliodesmatophora</taxon>
        <taxon>Heterotrichea</taxon>
        <taxon>Heterotrichida</taxon>
        <taxon>Stentoridae</taxon>
        <taxon>Stentor</taxon>
    </lineage>
</organism>
<evidence type="ECO:0000256" key="5">
    <source>
        <dbReference type="ARBA" id="ARBA00022679"/>
    </source>
</evidence>
<feature type="domain" description="EF-hand" evidence="17">
    <location>
        <begin position="411"/>
        <end position="446"/>
    </location>
</feature>
<accession>A0A1R2C2M0</accession>
<evidence type="ECO:0000256" key="9">
    <source>
        <dbReference type="ARBA" id="ARBA00022777"/>
    </source>
</evidence>
<dbReference type="InterPro" id="IPR017441">
    <property type="entry name" value="Protein_kinase_ATP_BS"/>
</dbReference>
<dbReference type="FunFam" id="1.10.510.10:FF:000571">
    <property type="entry name" value="Maternal embryonic leucine zipper kinase"/>
    <property type="match status" value="1"/>
</dbReference>
<dbReference type="PROSITE" id="PS00108">
    <property type="entry name" value="PROTEIN_KINASE_ST"/>
    <property type="match status" value="1"/>
</dbReference>
<dbReference type="Gene3D" id="3.30.200.20">
    <property type="entry name" value="Phosphorylase Kinase, domain 1"/>
    <property type="match status" value="1"/>
</dbReference>
<dbReference type="PROSITE" id="PS00018">
    <property type="entry name" value="EF_HAND_1"/>
    <property type="match status" value="1"/>
</dbReference>
<dbReference type="CDD" id="cd05117">
    <property type="entry name" value="STKc_CAMK"/>
    <property type="match status" value="1"/>
</dbReference>
<evidence type="ECO:0000259" key="16">
    <source>
        <dbReference type="PROSITE" id="PS50011"/>
    </source>
</evidence>
<keyword evidence="9" id="KW-0418">Kinase</keyword>
<reference evidence="18 19" key="1">
    <citation type="submission" date="2016-11" db="EMBL/GenBank/DDBJ databases">
        <title>The macronuclear genome of Stentor coeruleus: a giant cell with tiny introns.</title>
        <authorList>
            <person name="Slabodnick M."/>
            <person name="Ruby J.G."/>
            <person name="Reiff S.B."/>
            <person name="Swart E.C."/>
            <person name="Gosai S."/>
            <person name="Prabakaran S."/>
            <person name="Witkowska E."/>
            <person name="Larue G.E."/>
            <person name="Fisher S."/>
            <person name="Freeman R.M."/>
            <person name="Gunawardena J."/>
            <person name="Chu W."/>
            <person name="Stover N.A."/>
            <person name="Gregory B.D."/>
            <person name="Nowacki M."/>
            <person name="Derisi J."/>
            <person name="Roy S.W."/>
            <person name="Marshall W.F."/>
            <person name="Sood P."/>
        </authorList>
    </citation>
    <scope>NUCLEOTIDE SEQUENCE [LARGE SCALE GENOMIC DNA]</scope>
    <source>
        <strain evidence="18">WM001</strain>
    </source>
</reference>
<dbReference type="InterPro" id="IPR002048">
    <property type="entry name" value="EF_hand_dom"/>
</dbReference>
<feature type="domain" description="EF-hand" evidence="17">
    <location>
        <begin position="339"/>
        <end position="374"/>
    </location>
</feature>
<evidence type="ECO:0000256" key="12">
    <source>
        <dbReference type="ARBA" id="ARBA00024334"/>
    </source>
</evidence>
<evidence type="ECO:0000256" key="1">
    <source>
        <dbReference type="ARBA" id="ARBA00001946"/>
    </source>
</evidence>
<dbReference type="OrthoDB" id="289693at2759"/>
<keyword evidence="5" id="KW-0808">Transferase</keyword>
<keyword evidence="10" id="KW-0106">Calcium</keyword>
<dbReference type="SUPFAM" id="SSF56112">
    <property type="entry name" value="Protein kinase-like (PK-like)"/>
    <property type="match status" value="1"/>
</dbReference>
<sequence length="520" mass="59550">MGICCRKDIISRTPEYSQLISVSNISKTAKLENIQKKFEFTRVIGYGVFGTVREALKISCTIGPLPPKPYAIKSIIKTKVERKLELLRRELEILKTVDHPNIIRLYEVYEDKKYLHLVTELCTGGDLLDYLLKKGILSEQEVLNIIFKALSAINYLHNLNICHRDIKPENFLLATDEDDAELKLVDFGMSNFVKSSELSTFAGTPYYIAPEVIRGGYNKECDIWSLGVLMYFLLSGKQPFHANSVPEVFSNILEASYDFESSAWNNVSGKSKNLIKKMLVVDPTRRITVSQALSHKAFLPVSCTTPIQLQVFNSLKKFKAPSKLWSEAMMIFVQNFSIEQINSLKDAFVEIDKAKTGWITASDIAAAMVRNKYDMAYHDFSKLVENIEYVGKGKLNYSQFIIAAMDRKKEINEEHLWTLFKHFDLDDNGLITIEEMKYVLEKSGCNINDNEVDEIIEEFKSRAPNAMNYETFVDLMRCITEEHSEHESFRGSRRMSIKHHYTTVIRNRSKENVVAVNSVA</sequence>
<dbReference type="InterPro" id="IPR000719">
    <property type="entry name" value="Prot_kinase_dom"/>
</dbReference>
<dbReference type="Pfam" id="PF00069">
    <property type="entry name" value="Pkinase"/>
    <property type="match status" value="1"/>
</dbReference>
<dbReference type="InterPro" id="IPR011009">
    <property type="entry name" value="Kinase-like_dom_sf"/>
</dbReference>
<keyword evidence="4" id="KW-0723">Serine/threonine-protein kinase</keyword>
<evidence type="ECO:0000256" key="8">
    <source>
        <dbReference type="ARBA" id="ARBA00022741"/>
    </source>
</evidence>
<proteinExistence type="inferred from homology"/>
<evidence type="ECO:0000259" key="17">
    <source>
        <dbReference type="PROSITE" id="PS50222"/>
    </source>
</evidence>
<comment type="catalytic activity">
    <reaction evidence="14">
        <text>L-seryl-[protein] + ATP = O-phospho-L-seryl-[protein] + ADP + H(+)</text>
        <dbReference type="Rhea" id="RHEA:17989"/>
        <dbReference type="Rhea" id="RHEA-COMP:9863"/>
        <dbReference type="Rhea" id="RHEA-COMP:11604"/>
        <dbReference type="ChEBI" id="CHEBI:15378"/>
        <dbReference type="ChEBI" id="CHEBI:29999"/>
        <dbReference type="ChEBI" id="CHEBI:30616"/>
        <dbReference type="ChEBI" id="CHEBI:83421"/>
        <dbReference type="ChEBI" id="CHEBI:456216"/>
        <dbReference type="EC" id="2.7.11.1"/>
    </reaction>
</comment>
<evidence type="ECO:0000313" key="19">
    <source>
        <dbReference type="Proteomes" id="UP000187209"/>
    </source>
</evidence>
<keyword evidence="6" id="KW-0479">Metal-binding</keyword>
<dbReference type="SMART" id="SM00220">
    <property type="entry name" value="S_TKc"/>
    <property type="match status" value="1"/>
</dbReference>
<dbReference type="Gene3D" id="1.10.238.10">
    <property type="entry name" value="EF-hand"/>
    <property type="match status" value="2"/>
</dbReference>
<dbReference type="EC" id="2.7.11.1" evidence="3"/>
<evidence type="ECO:0000256" key="6">
    <source>
        <dbReference type="ARBA" id="ARBA00022723"/>
    </source>
</evidence>
<evidence type="ECO:0000256" key="15">
    <source>
        <dbReference type="PROSITE-ProRule" id="PRU10141"/>
    </source>
</evidence>
<name>A0A1R2C2M0_9CILI</name>
<protein>
    <recommendedName>
        <fullName evidence="3">non-specific serine/threonine protein kinase</fullName>
        <ecNumber evidence="3">2.7.11.1</ecNumber>
    </recommendedName>
</protein>
<dbReference type="Gene3D" id="1.10.510.10">
    <property type="entry name" value="Transferase(Phosphotransferase) domain 1"/>
    <property type="match status" value="1"/>
</dbReference>
<dbReference type="Proteomes" id="UP000187209">
    <property type="component" value="Unassembled WGS sequence"/>
</dbReference>
<dbReference type="CDD" id="cd00051">
    <property type="entry name" value="EFh"/>
    <property type="match status" value="1"/>
</dbReference>
<feature type="domain" description="Protein kinase" evidence="16">
    <location>
        <begin position="38"/>
        <end position="298"/>
    </location>
</feature>
<dbReference type="PANTHER" id="PTHR24349">
    <property type="entry name" value="SERINE/THREONINE-PROTEIN KINASE"/>
    <property type="match status" value="1"/>
</dbReference>
<dbReference type="PROSITE" id="PS00107">
    <property type="entry name" value="PROTEIN_KINASE_ATP"/>
    <property type="match status" value="1"/>
</dbReference>
<keyword evidence="19" id="KW-1185">Reference proteome</keyword>
<keyword evidence="7" id="KW-0677">Repeat</keyword>
<comment type="similarity">
    <text evidence="12">Belongs to the protein kinase superfamily. Ser/Thr protein kinase family. CDPK subfamily.</text>
</comment>
<evidence type="ECO:0000256" key="13">
    <source>
        <dbReference type="ARBA" id="ARBA00047899"/>
    </source>
</evidence>
<evidence type="ECO:0000256" key="3">
    <source>
        <dbReference type="ARBA" id="ARBA00012513"/>
    </source>
</evidence>
<dbReference type="InterPro" id="IPR018247">
    <property type="entry name" value="EF_Hand_1_Ca_BS"/>
</dbReference>
<gene>
    <name evidence="18" type="ORF">SteCoe_15964</name>
</gene>
<dbReference type="PROSITE" id="PS50222">
    <property type="entry name" value="EF_HAND_2"/>
    <property type="match status" value="2"/>
</dbReference>
<evidence type="ECO:0000256" key="2">
    <source>
        <dbReference type="ARBA" id="ARBA00011245"/>
    </source>
</evidence>
<evidence type="ECO:0000256" key="11">
    <source>
        <dbReference type="ARBA" id="ARBA00022840"/>
    </source>
</evidence>
<dbReference type="AlphaFoldDB" id="A0A1R2C2M0"/>
<dbReference type="InterPro" id="IPR050205">
    <property type="entry name" value="CDPK_Ser/Thr_kinases"/>
</dbReference>
<keyword evidence="8 15" id="KW-0547">Nucleotide-binding</keyword>